<dbReference type="EMBL" id="LAZR01035367">
    <property type="protein sequence ID" value="KKL27703.1"/>
    <property type="molecule type" value="Genomic_DNA"/>
</dbReference>
<dbReference type="PANTHER" id="PTHR33376">
    <property type="match status" value="1"/>
</dbReference>
<evidence type="ECO:0008006" key="3">
    <source>
        <dbReference type="Google" id="ProtNLM"/>
    </source>
</evidence>
<dbReference type="Pfam" id="PF03480">
    <property type="entry name" value="DctP"/>
    <property type="match status" value="1"/>
</dbReference>
<evidence type="ECO:0000256" key="1">
    <source>
        <dbReference type="ARBA" id="ARBA00022729"/>
    </source>
</evidence>
<reference evidence="2" key="1">
    <citation type="journal article" date="2015" name="Nature">
        <title>Complex archaea that bridge the gap between prokaryotes and eukaryotes.</title>
        <authorList>
            <person name="Spang A."/>
            <person name="Saw J.H."/>
            <person name="Jorgensen S.L."/>
            <person name="Zaremba-Niedzwiedzka K."/>
            <person name="Martijn J."/>
            <person name="Lind A.E."/>
            <person name="van Eijk R."/>
            <person name="Schleper C."/>
            <person name="Guy L."/>
            <person name="Ettema T.J."/>
        </authorList>
    </citation>
    <scope>NUCLEOTIDE SEQUENCE</scope>
</reference>
<comment type="caution">
    <text evidence="2">The sequence shown here is derived from an EMBL/GenBank/DDBJ whole genome shotgun (WGS) entry which is preliminary data.</text>
</comment>
<keyword evidence="1" id="KW-0732">Signal</keyword>
<dbReference type="NCBIfam" id="NF037995">
    <property type="entry name" value="TRAP_S1"/>
    <property type="match status" value="1"/>
</dbReference>
<dbReference type="AlphaFoldDB" id="A0A0F9EVB2"/>
<proteinExistence type="predicted"/>
<organism evidence="2">
    <name type="scientific">marine sediment metagenome</name>
    <dbReference type="NCBI Taxonomy" id="412755"/>
    <lineage>
        <taxon>unclassified sequences</taxon>
        <taxon>metagenomes</taxon>
        <taxon>ecological metagenomes</taxon>
    </lineage>
</organism>
<accession>A0A0F9EVB2</accession>
<dbReference type="InterPro" id="IPR018389">
    <property type="entry name" value="DctP_fam"/>
</dbReference>
<gene>
    <name evidence="2" type="ORF">LCGC14_2382480</name>
</gene>
<dbReference type="Gene3D" id="3.40.190.170">
    <property type="entry name" value="Bacterial extracellular solute-binding protein, family 7"/>
    <property type="match status" value="1"/>
</dbReference>
<dbReference type="PANTHER" id="PTHR33376:SF4">
    <property type="entry name" value="SIALIC ACID-BINDING PERIPLASMIC PROTEIN SIAP"/>
    <property type="match status" value="1"/>
</dbReference>
<feature type="non-terminal residue" evidence="2">
    <location>
        <position position="1"/>
    </location>
</feature>
<dbReference type="InterPro" id="IPR038404">
    <property type="entry name" value="TRAP_DctP_sf"/>
</dbReference>
<evidence type="ECO:0000313" key="2">
    <source>
        <dbReference type="EMBL" id="KKL27703.1"/>
    </source>
</evidence>
<dbReference type="GO" id="GO:0055085">
    <property type="term" value="P:transmembrane transport"/>
    <property type="evidence" value="ECO:0007669"/>
    <property type="project" value="InterPro"/>
</dbReference>
<sequence length="209" mass="22981">KLWKAQKPVITELLAEEGLMPLFSVPWPAQGLYTNGEIKTVEDLSGLRFRAYNAQLEEFAAAAGAAPVQIEAVDIPQAFSTGQVEAMITSPSTGADSKAWDFLTHYSPINAWVPKNIVLVNARVFDRLPEDQQQAVLDAAAEAETRGWEMSKKEAEEKTQVMKDNGITVVEPSAELVEGLQKIGDQMLETWDANASDAAKKILEDYRAM</sequence>
<name>A0A0F9EVB2_9ZZZZ</name>
<protein>
    <recommendedName>
        <fullName evidence="3">C4-dicarboxylate ABC transporter substrate-binding protein</fullName>
    </recommendedName>
</protein>